<comment type="similarity">
    <text evidence="2">Belongs to the cysteine synthase/cystathionine beta-synthase family.</text>
</comment>
<dbReference type="FunFam" id="3.40.50.1100:FF:000118">
    <property type="entry name" value="Related to CYS4-cystathionine beta-synthase"/>
    <property type="match status" value="1"/>
</dbReference>
<evidence type="ECO:0000256" key="3">
    <source>
        <dbReference type="ARBA" id="ARBA00022898"/>
    </source>
</evidence>
<dbReference type="CDD" id="cd01561">
    <property type="entry name" value="CBS_like"/>
    <property type="match status" value="1"/>
</dbReference>
<dbReference type="Proteomes" id="UP000183245">
    <property type="component" value="Unassembled WGS sequence"/>
</dbReference>
<feature type="domain" description="Tryptophan synthase beta chain-like PALP" evidence="4">
    <location>
        <begin position="8"/>
        <end position="306"/>
    </location>
</feature>
<dbReference type="GO" id="GO:0016765">
    <property type="term" value="F:transferase activity, transferring alkyl or aryl (other than methyl) groups"/>
    <property type="evidence" value="ECO:0007669"/>
    <property type="project" value="UniProtKB-ARBA"/>
</dbReference>
<comment type="caution">
    <text evidence="5">The sequence shown here is derived from an EMBL/GenBank/DDBJ whole genome shotgun (WGS) entry which is preliminary data.</text>
</comment>
<dbReference type="PANTHER" id="PTHR10314">
    <property type="entry name" value="CYSTATHIONINE BETA-SYNTHASE"/>
    <property type="match status" value="1"/>
</dbReference>
<dbReference type="FunFam" id="3.40.50.1100:FF:000003">
    <property type="entry name" value="Cystathionine beta-synthase"/>
    <property type="match status" value="1"/>
</dbReference>
<dbReference type="InterPro" id="IPR001926">
    <property type="entry name" value="TrpB-like_PALP"/>
</dbReference>
<evidence type="ECO:0000313" key="6">
    <source>
        <dbReference type="Proteomes" id="UP000183245"/>
    </source>
</evidence>
<evidence type="ECO:0000256" key="1">
    <source>
        <dbReference type="ARBA" id="ARBA00001933"/>
    </source>
</evidence>
<evidence type="ECO:0000259" key="4">
    <source>
        <dbReference type="Pfam" id="PF00291"/>
    </source>
</evidence>
<accession>A0A1J5IK35</accession>
<evidence type="ECO:0000313" key="5">
    <source>
        <dbReference type="EMBL" id="OIP97412.1"/>
    </source>
</evidence>
<dbReference type="AlphaFoldDB" id="A0A1J5IK35"/>
<dbReference type="PROSITE" id="PS00901">
    <property type="entry name" value="CYS_SYNTHASE"/>
    <property type="match status" value="1"/>
</dbReference>
<gene>
    <name evidence="5" type="ORF">AUK40_03330</name>
</gene>
<organism evidence="5 6">
    <name type="scientific">Candidatus Wirthbacteria bacterium CG2_30_54_11</name>
    <dbReference type="NCBI Taxonomy" id="1817892"/>
    <lineage>
        <taxon>Bacteria</taxon>
        <taxon>Candidatus Wirthbacteria</taxon>
    </lineage>
</organism>
<dbReference type="InterPro" id="IPR050214">
    <property type="entry name" value="Cys_Synth/Cystath_Beta-Synth"/>
</dbReference>
<keyword evidence="3" id="KW-0663">Pyridoxal phosphate</keyword>
<dbReference type="SUPFAM" id="SSF53686">
    <property type="entry name" value="Tryptophan synthase beta subunit-like PLP-dependent enzymes"/>
    <property type="match status" value="1"/>
</dbReference>
<dbReference type="EMBL" id="MNZT01000057">
    <property type="protein sequence ID" value="OIP97412.1"/>
    <property type="molecule type" value="Genomic_DNA"/>
</dbReference>
<protein>
    <recommendedName>
        <fullName evidence="4">Tryptophan synthase beta chain-like PALP domain-containing protein</fullName>
    </recommendedName>
</protein>
<reference evidence="5 6" key="1">
    <citation type="journal article" date="2016" name="Environ. Microbiol.">
        <title>Genomic resolution of a cold subsurface aquifer community provides metabolic insights for novel microbes adapted to high CO concentrations.</title>
        <authorList>
            <person name="Probst A.J."/>
            <person name="Castelle C.J."/>
            <person name="Singh A."/>
            <person name="Brown C.T."/>
            <person name="Anantharaman K."/>
            <person name="Sharon I."/>
            <person name="Hug L.A."/>
            <person name="Burstein D."/>
            <person name="Emerson J.B."/>
            <person name="Thomas B.C."/>
            <person name="Banfield J.F."/>
        </authorList>
    </citation>
    <scope>NUCLEOTIDE SEQUENCE [LARGE SCALE GENOMIC DNA]</scope>
    <source>
        <strain evidence="5">CG2_30_54_11</strain>
    </source>
</reference>
<dbReference type="InterPro" id="IPR001216">
    <property type="entry name" value="P-phosphate_BS"/>
</dbReference>
<evidence type="ECO:0000256" key="2">
    <source>
        <dbReference type="ARBA" id="ARBA00007103"/>
    </source>
</evidence>
<comment type="cofactor">
    <cofactor evidence="1">
        <name>pyridoxal 5'-phosphate</name>
        <dbReference type="ChEBI" id="CHEBI:597326"/>
    </cofactor>
</comment>
<proteinExistence type="inferred from homology"/>
<sequence>MQYAESVMDLVGHTPLVKISKLNPYPDNLVLAKVEYFNPGGSIKDRISKYMIEQAEKRGDLRPGGTVIEGTGAGNTGIGVVLAARSRGYRVIITSPDKNSQEIIDTLRALGAEVIICPTSADHHDPANYTQVAARMAREIPGAWYVDQYNNPDNPQTHFLTTGPEIWEQTDGEIDIMVVGAGTGGSITGISRFLKDKNPDIMVIGPDPADSVYLNYLASGQVVVPEGVVSQIDGIGQSFIPGVADLSQVDELLPVGDEEVMQMARRLAREEGLFVGPSSASALLAYIKYVEKYAIHEKTVVLLFPDSGNRYLTKVFSDAWMSKQGFTI</sequence>
<dbReference type="STRING" id="1817892.AUK40_03330"/>
<name>A0A1J5IK35_9BACT</name>
<dbReference type="Gene3D" id="3.40.50.1100">
    <property type="match status" value="2"/>
</dbReference>
<dbReference type="GO" id="GO:0006535">
    <property type="term" value="P:cysteine biosynthetic process from serine"/>
    <property type="evidence" value="ECO:0007669"/>
    <property type="project" value="InterPro"/>
</dbReference>
<dbReference type="InterPro" id="IPR036052">
    <property type="entry name" value="TrpB-like_PALP_sf"/>
</dbReference>
<dbReference type="Pfam" id="PF00291">
    <property type="entry name" value="PALP"/>
    <property type="match status" value="1"/>
</dbReference>